<organism evidence="1 2">
    <name type="scientific">Russula earlei</name>
    <dbReference type="NCBI Taxonomy" id="71964"/>
    <lineage>
        <taxon>Eukaryota</taxon>
        <taxon>Fungi</taxon>
        <taxon>Dikarya</taxon>
        <taxon>Basidiomycota</taxon>
        <taxon>Agaricomycotina</taxon>
        <taxon>Agaricomycetes</taxon>
        <taxon>Russulales</taxon>
        <taxon>Russulaceae</taxon>
        <taxon>Russula</taxon>
    </lineage>
</organism>
<reference evidence="1" key="1">
    <citation type="submission" date="2021-03" db="EMBL/GenBank/DDBJ databases">
        <title>Evolutionary priming and transition to the ectomycorrhizal habit in an iconic lineage of mushroom-forming fungi: is preadaptation a requirement?</title>
        <authorList>
            <consortium name="DOE Joint Genome Institute"/>
            <person name="Looney B.P."/>
            <person name="Miyauchi S."/>
            <person name="Morin E."/>
            <person name="Drula E."/>
            <person name="Courty P.E."/>
            <person name="Chicoki N."/>
            <person name="Fauchery L."/>
            <person name="Kohler A."/>
            <person name="Kuo A."/>
            <person name="LaButti K."/>
            <person name="Pangilinan J."/>
            <person name="Lipzen A."/>
            <person name="Riley R."/>
            <person name="Andreopoulos W."/>
            <person name="He G."/>
            <person name="Johnson J."/>
            <person name="Barry K.W."/>
            <person name="Grigoriev I.V."/>
            <person name="Nagy L."/>
            <person name="Hibbett D."/>
            <person name="Henrissat B."/>
            <person name="Matheny P.B."/>
            <person name="Labbe J."/>
            <person name="Martin A.F."/>
        </authorList>
    </citation>
    <scope>NUCLEOTIDE SEQUENCE</scope>
    <source>
        <strain evidence="1">BPL698</strain>
    </source>
</reference>
<proteinExistence type="predicted"/>
<gene>
    <name evidence="1" type="ORF">F5148DRAFT_1149748</name>
</gene>
<protein>
    <submittedName>
        <fullName evidence="1">Uncharacterized protein</fullName>
    </submittedName>
</protein>
<evidence type="ECO:0000313" key="1">
    <source>
        <dbReference type="EMBL" id="KAI9507414.1"/>
    </source>
</evidence>
<evidence type="ECO:0000313" key="2">
    <source>
        <dbReference type="Proteomes" id="UP001207468"/>
    </source>
</evidence>
<dbReference type="EMBL" id="JAGFNK010000125">
    <property type="protein sequence ID" value="KAI9507414.1"/>
    <property type="molecule type" value="Genomic_DNA"/>
</dbReference>
<name>A0ACC0U8A4_9AGAM</name>
<keyword evidence="2" id="KW-1185">Reference proteome</keyword>
<dbReference type="Proteomes" id="UP001207468">
    <property type="component" value="Unassembled WGS sequence"/>
</dbReference>
<comment type="caution">
    <text evidence="1">The sequence shown here is derived from an EMBL/GenBank/DDBJ whole genome shotgun (WGS) entry which is preliminary data.</text>
</comment>
<sequence>MDLPITITFDEVPAPMENVPQPTRDFSGLGSPNGQASPVPTSNRPSPVQCPECGKQYGRPQELQRHMLSSHLPFFLHCPHSPCPWRGNRREDFRAHLRERHAGSDPKHDLCFIYDTKMVLDWIRNGSSAAIVANIAVGLVSQKAHELGLVEEWEDLWGRQGRRVQRPRGWVL</sequence>
<accession>A0ACC0U8A4</accession>